<keyword evidence="4" id="KW-1185">Reference proteome</keyword>
<gene>
    <name evidence="3" type="ORF">GCM10017161_24120</name>
</gene>
<dbReference type="SUPFAM" id="SSF53098">
    <property type="entry name" value="Ribonuclease H-like"/>
    <property type="match status" value="1"/>
</dbReference>
<feature type="compositionally biased region" description="Polar residues" evidence="1">
    <location>
        <begin position="707"/>
        <end position="726"/>
    </location>
</feature>
<dbReference type="Gene3D" id="3.30.420.10">
    <property type="entry name" value="Ribonuclease H-like superfamily/Ribonuclease H"/>
    <property type="match status" value="1"/>
</dbReference>
<reference evidence="3" key="1">
    <citation type="journal article" date="2014" name="Int. J. Syst. Evol. Microbiol.">
        <title>Complete genome sequence of Corynebacterium casei LMG S-19264T (=DSM 44701T), isolated from a smear-ripened cheese.</title>
        <authorList>
            <consortium name="US DOE Joint Genome Institute (JGI-PGF)"/>
            <person name="Walter F."/>
            <person name="Albersmeier A."/>
            <person name="Kalinowski J."/>
            <person name="Ruckert C."/>
        </authorList>
    </citation>
    <scope>NUCLEOTIDE SEQUENCE</scope>
    <source>
        <strain evidence="3">KCTC 42731</strain>
    </source>
</reference>
<feature type="domain" description="Integrase catalytic" evidence="2">
    <location>
        <begin position="292"/>
        <end position="492"/>
    </location>
</feature>
<dbReference type="GO" id="GO:0015074">
    <property type="term" value="P:DNA integration"/>
    <property type="evidence" value="ECO:0007669"/>
    <property type="project" value="InterPro"/>
</dbReference>
<feature type="region of interest" description="Disordered" evidence="1">
    <location>
        <begin position="704"/>
        <end position="748"/>
    </location>
</feature>
<dbReference type="PROSITE" id="PS50994">
    <property type="entry name" value="INTEGRASE"/>
    <property type="match status" value="1"/>
</dbReference>
<evidence type="ECO:0000259" key="2">
    <source>
        <dbReference type="PROSITE" id="PS50994"/>
    </source>
</evidence>
<sequence length="748" mass="85178">MADELQLDDLLTPGVENESALIVEPHIVVFIDGTTDRVLMVNMTKEQKPSLFSLKAIYDELDSLILRKAILDTPAHLLVSDESLTAEQRELRDAKFRVIEPIIRNIEEYSLSNTYGKNTVKNCLLIAKSLGVTVNRTQLYQWVNRFLKAGSNKNAFLRKPGSGHGKNKTYLKKTGPERGDGTIGRMINDNDKRHIETIIRKKIFTRAPLSYAEAYQVYLDTYASDPVINIHTGEISKLKRWDDELLLSLKQFENYASKFRNKNKAKEQEAQGTSDQHYKDVAGLKGNLEEFYAEGPGHVYQIDETPLAIELVDEFDPTRQKRVGRPTCYSVVDLFSSVWVALLLTFAKASAHTAREIIFIAFRDKTKFCEEIGIKLNHPFNISGKCRCIMVDNHEFKAELERSLSQDAHIEQIYNTEGRSNQKGAVERKHKSLEDFLFGLVPGVGRKNIADYLKRNLRKDALLNIRELYQLLIDFITTYNNFAPVESLTLTKEMKQDGVQKVPMSKFEWGLKHRPGYLKPVNETELYFSLLEVGQVTVHREYILLPGRYFKSAGKSSKGLKYNCQWILENGVQDVKRGKELPKYPCRFMRYSLGVIYIDTPDGLKPAYLQSVDRLYENMPAELVANYKKEEKIENNKLSTSYQENLSAVRINAENIVANALLEKQQISANAANSQDLSANRDEAIKREIEASSNQFKQMTGVGIDQALNSDSEIESTDPSVEQASSEAAHPFAQKMKERLKNNRRGKS</sequence>
<organism evidence="3 4">
    <name type="scientific">Thalassotalea marina</name>
    <dbReference type="NCBI Taxonomy" id="1673741"/>
    <lineage>
        <taxon>Bacteria</taxon>
        <taxon>Pseudomonadati</taxon>
        <taxon>Pseudomonadota</taxon>
        <taxon>Gammaproteobacteria</taxon>
        <taxon>Alteromonadales</taxon>
        <taxon>Colwelliaceae</taxon>
        <taxon>Thalassotalea</taxon>
    </lineage>
</organism>
<dbReference type="RefSeq" id="WP_189770878.1">
    <property type="nucleotide sequence ID" value="NZ_BNCK01000005.1"/>
</dbReference>
<dbReference type="EMBL" id="BNCK01000005">
    <property type="protein sequence ID" value="GHF94991.1"/>
    <property type="molecule type" value="Genomic_DNA"/>
</dbReference>
<name>A0A919BJU9_9GAMM</name>
<dbReference type="AlphaFoldDB" id="A0A919BJU9"/>
<comment type="caution">
    <text evidence="3">The sequence shown here is derived from an EMBL/GenBank/DDBJ whole genome shotgun (WGS) entry which is preliminary data.</text>
</comment>
<reference evidence="3" key="2">
    <citation type="submission" date="2020-09" db="EMBL/GenBank/DDBJ databases">
        <authorList>
            <person name="Sun Q."/>
            <person name="Kim S."/>
        </authorList>
    </citation>
    <scope>NUCLEOTIDE SEQUENCE</scope>
    <source>
        <strain evidence="3">KCTC 42731</strain>
    </source>
</reference>
<evidence type="ECO:0000256" key="1">
    <source>
        <dbReference type="SAM" id="MobiDB-lite"/>
    </source>
</evidence>
<accession>A0A919BJU9</accession>
<protein>
    <recommendedName>
        <fullName evidence="2">Integrase catalytic domain-containing protein</fullName>
    </recommendedName>
</protein>
<evidence type="ECO:0000313" key="3">
    <source>
        <dbReference type="EMBL" id="GHF94991.1"/>
    </source>
</evidence>
<dbReference type="InterPro" id="IPR012337">
    <property type="entry name" value="RNaseH-like_sf"/>
</dbReference>
<dbReference type="Proteomes" id="UP000623842">
    <property type="component" value="Unassembled WGS sequence"/>
</dbReference>
<feature type="region of interest" description="Disordered" evidence="1">
    <location>
        <begin position="158"/>
        <end position="180"/>
    </location>
</feature>
<proteinExistence type="predicted"/>
<dbReference type="InterPro" id="IPR001584">
    <property type="entry name" value="Integrase_cat-core"/>
</dbReference>
<evidence type="ECO:0000313" key="4">
    <source>
        <dbReference type="Proteomes" id="UP000623842"/>
    </source>
</evidence>
<dbReference type="GO" id="GO:0003676">
    <property type="term" value="F:nucleic acid binding"/>
    <property type="evidence" value="ECO:0007669"/>
    <property type="project" value="InterPro"/>
</dbReference>
<dbReference type="InterPro" id="IPR036397">
    <property type="entry name" value="RNaseH_sf"/>
</dbReference>